<protein>
    <submittedName>
        <fullName evidence="1">Uncharacterized protein</fullName>
    </submittedName>
</protein>
<name>A0A5J5BFB3_9ASTE</name>
<gene>
    <name evidence="1" type="ORF">F0562_025269</name>
</gene>
<evidence type="ECO:0000313" key="1">
    <source>
        <dbReference type="EMBL" id="KAA8541306.1"/>
    </source>
</evidence>
<proteinExistence type="predicted"/>
<dbReference type="AlphaFoldDB" id="A0A5J5BFB3"/>
<organism evidence="1 2">
    <name type="scientific">Nyssa sinensis</name>
    <dbReference type="NCBI Taxonomy" id="561372"/>
    <lineage>
        <taxon>Eukaryota</taxon>
        <taxon>Viridiplantae</taxon>
        <taxon>Streptophyta</taxon>
        <taxon>Embryophyta</taxon>
        <taxon>Tracheophyta</taxon>
        <taxon>Spermatophyta</taxon>
        <taxon>Magnoliopsida</taxon>
        <taxon>eudicotyledons</taxon>
        <taxon>Gunneridae</taxon>
        <taxon>Pentapetalae</taxon>
        <taxon>asterids</taxon>
        <taxon>Cornales</taxon>
        <taxon>Nyssaceae</taxon>
        <taxon>Nyssa</taxon>
    </lineage>
</organism>
<dbReference type="EMBL" id="CM018036">
    <property type="protein sequence ID" value="KAA8541306.1"/>
    <property type="molecule type" value="Genomic_DNA"/>
</dbReference>
<accession>A0A5J5BFB3</accession>
<keyword evidence="2" id="KW-1185">Reference proteome</keyword>
<evidence type="ECO:0000313" key="2">
    <source>
        <dbReference type="Proteomes" id="UP000325577"/>
    </source>
</evidence>
<sequence>MEWECGNVFRKVGMRSLSMCDTRSAVDTDVFILQNSFNHAPHENKLSNTFWPCYNIKFLVREKKNAPQQRRFSYLGRKTFKIDDRYSSRDRFLKIVERDAGSVRSIWVEEEGLRWICSGLAEIGTKPIGKKSMRVFHGRVSTLVMIKKSNQIGSLVHIEERNGDKSRKIYIPKVDRGGGRRVAADVFRMGQILPKSLVKEGKSFMEAALISGWPGKTLVVRRKGHNKWADLEVDLPSCKERLDFLKRCLVGRVGGDLDPVLDPS</sequence>
<dbReference type="Proteomes" id="UP000325577">
    <property type="component" value="Linkage Group LG13"/>
</dbReference>
<reference evidence="1 2" key="1">
    <citation type="submission" date="2019-09" db="EMBL/GenBank/DDBJ databases">
        <title>A chromosome-level genome assembly of the Chinese tupelo Nyssa sinensis.</title>
        <authorList>
            <person name="Yang X."/>
            <person name="Kang M."/>
            <person name="Yang Y."/>
            <person name="Xiong H."/>
            <person name="Wang M."/>
            <person name="Zhang Z."/>
            <person name="Wang Z."/>
            <person name="Wu H."/>
            <person name="Ma T."/>
            <person name="Liu J."/>
            <person name="Xi Z."/>
        </authorList>
    </citation>
    <scope>NUCLEOTIDE SEQUENCE [LARGE SCALE GENOMIC DNA]</scope>
    <source>
        <strain evidence="1">J267</strain>
        <tissue evidence="1">Leaf</tissue>
    </source>
</reference>